<feature type="transmembrane region" description="Helical" evidence="1">
    <location>
        <begin position="12"/>
        <end position="43"/>
    </location>
</feature>
<accession>A0A0S2SDY2</accession>
<proteinExistence type="predicted"/>
<keyword evidence="1" id="KW-0812">Transmembrane</keyword>
<evidence type="ECO:0000313" key="2">
    <source>
        <dbReference type="EMBL" id="ALP39917.1"/>
    </source>
</evidence>
<evidence type="ECO:0000313" key="3">
    <source>
        <dbReference type="Proteomes" id="UP000058114"/>
    </source>
</evidence>
<gene>
    <name evidence="2" type="ORF">WL1483_498</name>
</gene>
<keyword evidence="1" id="KW-0472">Membrane</keyword>
<sequence>MFPPWKPYVLSVIFPLFILSWVLCVALFIAKLAMSIFVVLMAIQNVHSVTKVLMGYCLVLQVRIY</sequence>
<dbReference type="EMBL" id="CP013067">
    <property type="protein sequence ID" value="ALP39917.1"/>
    <property type="molecule type" value="Genomic_DNA"/>
</dbReference>
<dbReference type="KEGG" id="asr:WL1483_498"/>
<reference evidence="3" key="1">
    <citation type="submission" date="2015-10" db="EMBL/GenBank/DDBJ databases">
        <title>Complete Genome Sequence of Aeromonas schubertii strain WL1483.</title>
        <authorList>
            <person name="Liu L."/>
        </authorList>
    </citation>
    <scope>NUCLEOTIDE SEQUENCE [LARGE SCALE GENOMIC DNA]</scope>
    <source>
        <strain evidence="3">WL1483</strain>
    </source>
</reference>
<evidence type="ECO:0000256" key="1">
    <source>
        <dbReference type="SAM" id="Phobius"/>
    </source>
</evidence>
<organism evidence="2 3">
    <name type="scientific">Aeromonas schubertii</name>
    <dbReference type="NCBI Taxonomy" id="652"/>
    <lineage>
        <taxon>Bacteria</taxon>
        <taxon>Pseudomonadati</taxon>
        <taxon>Pseudomonadota</taxon>
        <taxon>Gammaproteobacteria</taxon>
        <taxon>Aeromonadales</taxon>
        <taxon>Aeromonadaceae</taxon>
        <taxon>Aeromonas</taxon>
    </lineage>
</organism>
<keyword evidence="1" id="KW-1133">Transmembrane helix</keyword>
<dbReference type="Proteomes" id="UP000058114">
    <property type="component" value="Chromosome"/>
</dbReference>
<reference evidence="2 3" key="2">
    <citation type="journal article" date="2016" name="Genome Announc.">
        <title>Complete Genome Sequence of the Highly Virulent Aeromonas schubertii Strain WL1483, Isolated from Diseased Snakehead Fish (Channa argus) in China.</title>
        <authorList>
            <person name="Liu L."/>
            <person name="Li N."/>
            <person name="Zhang D."/>
            <person name="Fu X."/>
            <person name="Shi C."/>
            <person name="Lin Q."/>
            <person name="Hao G."/>
        </authorList>
    </citation>
    <scope>NUCLEOTIDE SEQUENCE [LARGE SCALE GENOMIC DNA]</scope>
    <source>
        <strain evidence="2 3">WL1483</strain>
    </source>
</reference>
<dbReference type="AlphaFoldDB" id="A0A0S2SDY2"/>
<name>A0A0S2SDY2_9GAMM</name>
<protein>
    <submittedName>
        <fullName evidence="2">Uncharacterized protein</fullName>
    </submittedName>
</protein>